<protein>
    <submittedName>
        <fullName evidence="1">Rpn family recombination-promoting nuclease/putative transposase</fullName>
    </submittedName>
</protein>
<dbReference type="Proteomes" id="UP001056268">
    <property type="component" value="Chromosome"/>
</dbReference>
<dbReference type="RefSeq" id="WP_250719861.1">
    <property type="nucleotide sequence ID" value="NZ_CP098324.1"/>
</dbReference>
<reference evidence="1" key="1">
    <citation type="submission" date="2022-05" db="EMBL/GenBank/DDBJ databases">
        <title>Tracking Rickettsia raoultii infection dynamics in vivo by bioorthogonal metabolic labeling.</title>
        <authorList>
            <person name="Zhu D.-Y."/>
            <person name="Jia N."/>
            <person name="Li C."/>
            <person name="Zhang M.-Z."/>
            <person name="Liu H.-B."/>
            <person name="Cao W.-C."/>
        </authorList>
    </citation>
    <scope>NUCLEOTIDE SEQUENCE</scope>
    <source>
        <strain evidence="1">BIME</strain>
    </source>
</reference>
<dbReference type="EMBL" id="CP098324">
    <property type="protein sequence ID" value="URW77906.1"/>
    <property type="molecule type" value="Genomic_DNA"/>
</dbReference>
<gene>
    <name evidence="1" type="ORF">NBT09_00575</name>
</gene>
<keyword evidence="2" id="KW-1185">Reference proteome</keyword>
<proteinExistence type="predicted"/>
<evidence type="ECO:0000313" key="2">
    <source>
        <dbReference type="Proteomes" id="UP001056268"/>
    </source>
</evidence>
<evidence type="ECO:0000313" key="1">
    <source>
        <dbReference type="EMBL" id="URW77906.1"/>
    </source>
</evidence>
<accession>A0ABY4TZW0</accession>
<dbReference type="Pfam" id="PF12784">
    <property type="entry name" value="PDDEXK_2"/>
    <property type="match status" value="1"/>
</dbReference>
<name>A0ABY4TZW0_RICCR</name>
<organism evidence="1 2">
    <name type="scientific">Rickettsia conorii subsp. raoultii</name>
    <dbReference type="NCBI Taxonomy" id="369822"/>
    <lineage>
        <taxon>Bacteria</taxon>
        <taxon>Pseudomonadati</taxon>
        <taxon>Pseudomonadota</taxon>
        <taxon>Alphaproteobacteria</taxon>
        <taxon>Rickettsiales</taxon>
        <taxon>Rickettsiaceae</taxon>
        <taxon>Rickettsieae</taxon>
        <taxon>Rickettsia</taxon>
        <taxon>spotted fever group</taxon>
    </lineage>
</organism>
<sequence>MSTIISFDYAIKYLLKDKGDYEIVEGFISAILKDAGYSSVKIKAILESGSNKENDSLKSSVADVIVKDEEGHKYIVEIDKSYTNFFMHKACFNSSRLIVDSISKSEDYATIKKYFILIYCIFLLII</sequence>